<sequence length="124" mass="13951">MGETHNHRDLKVWQISMDLVETVYRLSRDWPNHELYGLVSQARRASVSVPANIAEGAGRRSTGEFAHFVGIARGSLAEVETLLVLAGRLGYLDERTLEHLLMDIAEVGRMLTGLMHSLRDRQAR</sequence>
<dbReference type="InterPro" id="IPR036583">
    <property type="entry name" value="23S_rRNA_IVS_sf"/>
</dbReference>
<dbReference type="EMBL" id="JACIJB010000005">
    <property type="protein sequence ID" value="MBB5660700.1"/>
    <property type="molecule type" value="Genomic_DNA"/>
</dbReference>
<organism evidence="1 2">
    <name type="scientific">Brevundimonas halotolerans</name>
    <dbReference type="NCBI Taxonomy" id="69670"/>
    <lineage>
        <taxon>Bacteria</taxon>
        <taxon>Pseudomonadati</taxon>
        <taxon>Pseudomonadota</taxon>
        <taxon>Alphaproteobacteria</taxon>
        <taxon>Caulobacterales</taxon>
        <taxon>Caulobacteraceae</taxon>
        <taxon>Brevundimonas</taxon>
    </lineage>
</organism>
<gene>
    <name evidence="1" type="ORF">FHS65_001451</name>
</gene>
<comment type="caution">
    <text evidence="1">The sequence shown here is derived from an EMBL/GenBank/DDBJ whole genome shotgun (WGS) entry which is preliminary data.</text>
</comment>
<dbReference type="AlphaFoldDB" id="A0A7W9E8F7"/>
<dbReference type="SUPFAM" id="SSF158446">
    <property type="entry name" value="IVS-encoded protein-like"/>
    <property type="match status" value="1"/>
</dbReference>
<accession>A0A7W9E8F7</accession>
<evidence type="ECO:0000313" key="1">
    <source>
        <dbReference type="EMBL" id="MBB5660700.1"/>
    </source>
</evidence>
<reference evidence="1 2" key="1">
    <citation type="submission" date="2020-08" db="EMBL/GenBank/DDBJ databases">
        <title>Genomic Encyclopedia of Type Strains, Phase IV (KMG-IV): sequencing the most valuable type-strain genomes for metagenomic binning, comparative biology and taxonomic classification.</title>
        <authorList>
            <person name="Goeker M."/>
        </authorList>
    </citation>
    <scope>NUCLEOTIDE SEQUENCE [LARGE SCALE GENOMIC DNA]</scope>
    <source>
        <strain evidence="1 2">DSM 24448</strain>
    </source>
</reference>
<dbReference type="PANTHER" id="PTHR38471">
    <property type="entry name" value="FOUR HELIX BUNDLE PROTEIN"/>
    <property type="match status" value="1"/>
</dbReference>
<dbReference type="Pfam" id="PF05635">
    <property type="entry name" value="23S_rRNA_IVP"/>
    <property type="match status" value="1"/>
</dbReference>
<dbReference type="RefSeq" id="WP_123287958.1">
    <property type="nucleotide sequence ID" value="NZ_JACIJB010000005.1"/>
</dbReference>
<dbReference type="CDD" id="cd16377">
    <property type="entry name" value="23S_rRNA_IVP_like"/>
    <property type="match status" value="1"/>
</dbReference>
<protein>
    <submittedName>
        <fullName evidence="1">Four helix bundle protein</fullName>
    </submittedName>
</protein>
<name>A0A7W9E8F7_9CAUL</name>
<proteinExistence type="predicted"/>
<dbReference type="PANTHER" id="PTHR38471:SF2">
    <property type="entry name" value="FOUR HELIX BUNDLE PROTEIN"/>
    <property type="match status" value="1"/>
</dbReference>
<dbReference type="Proteomes" id="UP000548978">
    <property type="component" value="Unassembled WGS sequence"/>
</dbReference>
<keyword evidence="2" id="KW-1185">Reference proteome</keyword>
<dbReference type="InterPro" id="IPR012657">
    <property type="entry name" value="23S_rRNA-intervening_sequence"/>
</dbReference>
<dbReference type="Gene3D" id="1.20.1440.60">
    <property type="entry name" value="23S rRNA-intervening sequence"/>
    <property type="match status" value="1"/>
</dbReference>
<dbReference type="NCBIfam" id="NF008911">
    <property type="entry name" value="PRK12275.1-2"/>
    <property type="match status" value="1"/>
</dbReference>
<evidence type="ECO:0000313" key="2">
    <source>
        <dbReference type="Proteomes" id="UP000548978"/>
    </source>
</evidence>
<dbReference type="NCBIfam" id="TIGR02436">
    <property type="entry name" value="four helix bundle protein"/>
    <property type="match status" value="1"/>
</dbReference>
<dbReference type="OrthoDB" id="160990at2"/>